<dbReference type="EMBL" id="JAOB01000069">
    <property type="protein sequence ID" value="EUA23180.1"/>
    <property type="molecule type" value="Genomic_DNA"/>
</dbReference>
<accession>X7ZX16</accession>
<gene>
    <name evidence="1" type="ORF">I553_5078</name>
</gene>
<dbReference type="AlphaFoldDB" id="X7ZX16"/>
<comment type="caution">
    <text evidence="1">The sequence shown here is derived from an EMBL/GenBank/DDBJ whole genome shotgun (WGS) entry which is preliminary data.</text>
</comment>
<reference evidence="1" key="1">
    <citation type="submission" date="2014-01" db="EMBL/GenBank/DDBJ databases">
        <authorList>
            <person name="Brown-Elliot B."/>
            <person name="Wallace R."/>
            <person name="Lenaerts A."/>
            <person name="Ordway D."/>
            <person name="DeGroote M.A."/>
            <person name="Parker T."/>
            <person name="Sizemore C."/>
            <person name="Tallon L.J."/>
            <person name="Sadzewicz L.K."/>
            <person name="Sengamalay N."/>
            <person name="Fraser C.M."/>
            <person name="Hine E."/>
            <person name="Shefchek K.A."/>
            <person name="Das S.P."/>
            <person name="Tettelin H."/>
        </authorList>
    </citation>
    <scope>NUCLEOTIDE SEQUENCE [LARGE SCALE GENOMIC DNA]</scope>
    <source>
        <strain evidence="1">4042</strain>
    </source>
</reference>
<name>X7ZX16_MYCXE</name>
<sequence>MEFVSGIANMGGSCDGQAIVPENGHYRCYCCLRQLHGRD</sequence>
<dbReference type="PATRIC" id="fig|1299334.3.peg.7044"/>
<protein>
    <submittedName>
        <fullName evidence="1">Uncharacterized protein</fullName>
    </submittedName>
</protein>
<evidence type="ECO:0000313" key="1">
    <source>
        <dbReference type="EMBL" id="EUA23180.1"/>
    </source>
</evidence>
<proteinExistence type="predicted"/>
<organism evidence="1">
    <name type="scientific">Mycobacterium xenopi 4042</name>
    <dbReference type="NCBI Taxonomy" id="1299334"/>
    <lineage>
        <taxon>Bacteria</taxon>
        <taxon>Bacillati</taxon>
        <taxon>Actinomycetota</taxon>
        <taxon>Actinomycetes</taxon>
        <taxon>Mycobacteriales</taxon>
        <taxon>Mycobacteriaceae</taxon>
        <taxon>Mycobacterium</taxon>
    </lineage>
</organism>